<protein>
    <recommendedName>
        <fullName evidence="4">BTB domain-containing protein</fullName>
    </recommendedName>
</protein>
<dbReference type="EMBL" id="JAAAUY010000291">
    <property type="protein sequence ID" value="KAF9331958.1"/>
    <property type="molecule type" value="Genomic_DNA"/>
</dbReference>
<dbReference type="AlphaFoldDB" id="A0A9P5VLX4"/>
<comment type="caution">
    <text evidence="2">The sequence shown here is derived from an EMBL/GenBank/DDBJ whole genome shotgun (WGS) entry which is preliminary data.</text>
</comment>
<gene>
    <name evidence="2" type="ORF">BG006_005191</name>
</gene>
<evidence type="ECO:0008006" key="4">
    <source>
        <dbReference type="Google" id="ProtNLM"/>
    </source>
</evidence>
<evidence type="ECO:0000313" key="3">
    <source>
        <dbReference type="Proteomes" id="UP000696485"/>
    </source>
</evidence>
<evidence type="ECO:0000313" key="2">
    <source>
        <dbReference type="EMBL" id="KAF9331958.1"/>
    </source>
</evidence>
<sequence>MPMTHSSIRVKQFSSSTFRVLLQYLYTGQIGLTGEQQRKLEKHLWLDRSPTRNNDNGQEHQWEEEESVEVLEQGRVHLPASQSPTTGAFSLEPQLLHPTVSGATSRGELEKSLGSICLPPLEPIAHRSDGDDEPSQFARMLAQMTLDTPSNDDYTSTLHWLPCSRRLVATDGQHVLGGSLDMLDPTHSSSSCTWESLMHVSQVLGLQDLHGRAIKALGYHCQMLVVRTFMHNAVTSVVHNGFDETQLDLQLAMNKDLLGAFLELYGKKGVMEEEEEEKEEEEKEEEEGVRFGRGMVVPVERGEGAGQYQEEEMKREDDEKESVTAPGLLDGAECQDLILGLCRDIRSLFLDLQDNMAT</sequence>
<accession>A0A9P5VLX4</accession>
<name>A0A9P5VLX4_9FUNG</name>
<organism evidence="2 3">
    <name type="scientific">Podila minutissima</name>
    <dbReference type="NCBI Taxonomy" id="64525"/>
    <lineage>
        <taxon>Eukaryota</taxon>
        <taxon>Fungi</taxon>
        <taxon>Fungi incertae sedis</taxon>
        <taxon>Mucoromycota</taxon>
        <taxon>Mortierellomycotina</taxon>
        <taxon>Mortierellomycetes</taxon>
        <taxon>Mortierellales</taxon>
        <taxon>Mortierellaceae</taxon>
        <taxon>Podila</taxon>
    </lineage>
</organism>
<dbReference type="Proteomes" id="UP000696485">
    <property type="component" value="Unassembled WGS sequence"/>
</dbReference>
<reference evidence="2" key="1">
    <citation type="journal article" date="2020" name="Fungal Divers.">
        <title>Resolving the Mortierellaceae phylogeny through synthesis of multi-gene phylogenetics and phylogenomics.</title>
        <authorList>
            <person name="Vandepol N."/>
            <person name="Liber J."/>
            <person name="Desiro A."/>
            <person name="Na H."/>
            <person name="Kennedy M."/>
            <person name="Barry K."/>
            <person name="Grigoriev I.V."/>
            <person name="Miller A.N."/>
            <person name="O'Donnell K."/>
            <person name="Stajich J.E."/>
            <person name="Bonito G."/>
        </authorList>
    </citation>
    <scope>NUCLEOTIDE SEQUENCE</scope>
    <source>
        <strain evidence="2">NVP1</strain>
    </source>
</reference>
<keyword evidence="3" id="KW-1185">Reference proteome</keyword>
<feature type="region of interest" description="Disordered" evidence="1">
    <location>
        <begin position="270"/>
        <end position="327"/>
    </location>
</feature>
<proteinExistence type="predicted"/>
<feature type="compositionally biased region" description="Acidic residues" evidence="1">
    <location>
        <begin position="272"/>
        <end position="287"/>
    </location>
</feature>
<evidence type="ECO:0000256" key="1">
    <source>
        <dbReference type="SAM" id="MobiDB-lite"/>
    </source>
</evidence>